<dbReference type="RefSeq" id="WP_345140923.1">
    <property type="nucleotide sequence ID" value="NZ_BAABAT010000056.1"/>
</dbReference>
<sequence length="285" mass="29920">MSASSSAQRLLLQIAGAEPAHLREELAAALRSGAIVHPWSVVPASQAAPAVRLHEVVEGRPEAEAALAAPAKNVGIAEVALETSRLVAILPDGARPAVVRSTVERCAAPFPPDWSFESARVPAAFAAAESPDGVEHALGNAGATLCGLPRRNVELYRHHFRPGQPGSCPRCGDLSADAPSGPSTQERLHGLIAAAAPGPLRDELAAALERGAEISLWMEGPGSGFIKHHGRLERLTEGRKAVVTALESDGRVGLAHVLYGDWRSTIVLRDGRPPVIARAFVGWPQ</sequence>
<protein>
    <submittedName>
        <fullName evidence="1">Uncharacterized protein</fullName>
    </submittedName>
</protein>
<dbReference type="Proteomes" id="UP001500620">
    <property type="component" value="Unassembled WGS sequence"/>
</dbReference>
<organism evidence="1 2">
    <name type="scientific">Dactylosporangium darangshiense</name>
    <dbReference type="NCBI Taxonomy" id="579108"/>
    <lineage>
        <taxon>Bacteria</taxon>
        <taxon>Bacillati</taxon>
        <taxon>Actinomycetota</taxon>
        <taxon>Actinomycetes</taxon>
        <taxon>Micromonosporales</taxon>
        <taxon>Micromonosporaceae</taxon>
        <taxon>Dactylosporangium</taxon>
    </lineage>
</organism>
<name>A0ABP8DS82_9ACTN</name>
<dbReference type="EMBL" id="BAABAT010000056">
    <property type="protein sequence ID" value="GAA4262865.1"/>
    <property type="molecule type" value="Genomic_DNA"/>
</dbReference>
<reference evidence="2" key="1">
    <citation type="journal article" date="2019" name="Int. J. Syst. Evol. Microbiol.">
        <title>The Global Catalogue of Microorganisms (GCM) 10K type strain sequencing project: providing services to taxonomists for standard genome sequencing and annotation.</title>
        <authorList>
            <consortium name="The Broad Institute Genomics Platform"/>
            <consortium name="The Broad Institute Genome Sequencing Center for Infectious Disease"/>
            <person name="Wu L."/>
            <person name="Ma J."/>
        </authorList>
    </citation>
    <scope>NUCLEOTIDE SEQUENCE [LARGE SCALE GENOMIC DNA]</scope>
    <source>
        <strain evidence="2">JCM 17441</strain>
    </source>
</reference>
<evidence type="ECO:0000313" key="1">
    <source>
        <dbReference type="EMBL" id="GAA4262865.1"/>
    </source>
</evidence>
<proteinExistence type="predicted"/>
<gene>
    <name evidence="1" type="ORF">GCM10022255_102220</name>
</gene>
<accession>A0ABP8DS82</accession>
<keyword evidence="2" id="KW-1185">Reference proteome</keyword>
<evidence type="ECO:0000313" key="2">
    <source>
        <dbReference type="Proteomes" id="UP001500620"/>
    </source>
</evidence>
<comment type="caution">
    <text evidence="1">The sequence shown here is derived from an EMBL/GenBank/DDBJ whole genome shotgun (WGS) entry which is preliminary data.</text>
</comment>